<comment type="caution">
    <text evidence="2">The sequence shown here is derived from an EMBL/GenBank/DDBJ whole genome shotgun (WGS) entry which is preliminary data.</text>
</comment>
<reference evidence="2 3" key="1">
    <citation type="submission" date="2021-03" db="EMBL/GenBank/DDBJ databases">
        <authorList>
            <person name="Lee D.-H."/>
        </authorList>
    </citation>
    <scope>NUCLEOTIDE SEQUENCE [LARGE SCALE GENOMIC DNA]</scope>
    <source>
        <strain evidence="2 3">MMS20-R2-23</strain>
    </source>
</reference>
<name>A0ABS3V789_9ACTN</name>
<evidence type="ECO:0000313" key="3">
    <source>
        <dbReference type="Proteomes" id="UP000671399"/>
    </source>
</evidence>
<sequence length="95" mass="10124">MTPAGAAQGAGEPAEAFTERSTPGFKRAEYMVHARTGNLPVKVWLTVGGDEYVSSSVLGHESDGHPACDAGRRLDQAVRPDRRAVALLPLSKDHQ</sequence>
<keyword evidence="3" id="KW-1185">Reference proteome</keyword>
<dbReference type="EMBL" id="JAGFWR010000004">
    <property type="protein sequence ID" value="MBO4161479.1"/>
    <property type="molecule type" value="Genomic_DNA"/>
</dbReference>
<accession>A0ABS3V789</accession>
<proteinExistence type="predicted"/>
<feature type="region of interest" description="Disordered" evidence="1">
    <location>
        <begin position="1"/>
        <end position="22"/>
    </location>
</feature>
<dbReference type="Proteomes" id="UP000671399">
    <property type="component" value="Unassembled WGS sequence"/>
</dbReference>
<feature type="compositionally biased region" description="Low complexity" evidence="1">
    <location>
        <begin position="1"/>
        <end position="16"/>
    </location>
</feature>
<evidence type="ECO:0000313" key="2">
    <source>
        <dbReference type="EMBL" id="MBO4161479.1"/>
    </source>
</evidence>
<evidence type="ECO:0000256" key="1">
    <source>
        <dbReference type="SAM" id="MobiDB-lite"/>
    </source>
</evidence>
<organism evidence="2 3">
    <name type="scientific">Micromonospora antibiotica</name>
    <dbReference type="NCBI Taxonomy" id="2807623"/>
    <lineage>
        <taxon>Bacteria</taxon>
        <taxon>Bacillati</taxon>
        <taxon>Actinomycetota</taxon>
        <taxon>Actinomycetes</taxon>
        <taxon>Micromonosporales</taxon>
        <taxon>Micromonosporaceae</taxon>
        <taxon>Micromonospora</taxon>
    </lineage>
</organism>
<protein>
    <submittedName>
        <fullName evidence="2">Uncharacterized protein</fullName>
    </submittedName>
</protein>
<dbReference type="RefSeq" id="WP_208567123.1">
    <property type="nucleotide sequence ID" value="NZ_JAGFWR010000004.1"/>
</dbReference>
<gene>
    <name evidence="2" type="ORF">JQN83_11745</name>
</gene>